<dbReference type="Gene3D" id="1.10.287.1060">
    <property type="entry name" value="ESAT-6-like"/>
    <property type="match status" value="1"/>
</dbReference>
<proteinExistence type="predicted"/>
<gene>
    <name evidence="1" type="ORF">ADL29_06210</name>
</gene>
<organism evidence="1 2">
    <name type="scientific">Streptomyces chattanoogensis</name>
    <dbReference type="NCBI Taxonomy" id="66876"/>
    <lineage>
        <taxon>Bacteria</taxon>
        <taxon>Bacillati</taxon>
        <taxon>Actinomycetota</taxon>
        <taxon>Actinomycetes</taxon>
        <taxon>Kitasatosporales</taxon>
        <taxon>Streptomycetaceae</taxon>
        <taxon>Streptomyces</taxon>
    </lineage>
</organism>
<reference evidence="2" key="1">
    <citation type="submission" date="2015-07" db="EMBL/GenBank/DDBJ databases">
        <authorList>
            <person name="Ju K.-S."/>
            <person name="Doroghazi J.R."/>
            <person name="Metcalf W.W."/>
        </authorList>
    </citation>
    <scope>NUCLEOTIDE SEQUENCE [LARGE SCALE GENOMIC DNA]</scope>
    <source>
        <strain evidence="2">NRRL ISP-5002</strain>
    </source>
</reference>
<dbReference type="InterPro" id="IPR036689">
    <property type="entry name" value="ESAT-6-like_sf"/>
</dbReference>
<accession>A0A0N0Y0U9</accession>
<protein>
    <recommendedName>
        <fullName evidence="3">ESX-1 secretion-associated protein</fullName>
    </recommendedName>
</protein>
<sequence>MAAGHFQAHPDGLRELAADFQSAADELAGCIKDFQGSVIEIGEAFGLLGACTGVTSQYVEMVVHTGEGLTELAHLLYANSSGVHQSAGNYEGVDQHVSATMGA</sequence>
<keyword evidence="2" id="KW-1185">Reference proteome</keyword>
<evidence type="ECO:0000313" key="2">
    <source>
        <dbReference type="Proteomes" id="UP000037982"/>
    </source>
</evidence>
<dbReference type="PATRIC" id="fig|66876.3.peg.1366"/>
<dbReference type="AlphaFoldDB" id="A0A0N0Y0U9"/>
<name>A0A0N0Y0U9_9ACTN</name>
<dbReference type="EMBL" id="LGKG01000024">
    <property type="protein sequence ID" value="KPC66016.1"/>
    <property type="molecule type" value="Genomic_DNA"/>
</dbReference>
<dbReference type="Proteomes" id="UP000037982">
    <property type="component" value="Unassembled WGS sequence"/>
</dbReference>
<comment type="caution">
    <text evidence="1">The sequence shown here is derived from an EMBL/GenBank/DDBJ whole genome shotgun (WGS) entry which is preliminary data.</text>
</comment>
<dbReference type="SUPFAM" id="SSF140453">
    <property type="entry name" value="EsxAB dimer-like"/>
    <property type="match status" value="1"/>
</dbReference>
<evidence type="ECO:0008006" key="3">
    <source>
        <dbReference type="Google" id="ProtNLM"/>
    </source>
</evidence>
<evidence type="ECO:0000313" key="1">
    <source>
        <dbReference type="EMBL" id="KPC66016.1"/>
    </source>
</evidence>